<dbReference type="AlphaFoldDB" id="A0A1A9M955"/>
<evidence type="ECO:0000313" key="6">
    <source>
        <dbReference type="Proteomes" id="UP001303614"/>
    </source>
</evidence>
<name>A0A1A9M955_9XANT</name>
<dbReference type="PANTHER" id="PTHR24320:SF148">
    <property type="entry name" value="NAD(P)-BINDING ROSSMANN-FOLD SUPERFAMILY PROTEIN"/>
    <property type="match status" value="1"/>
</dbReference>
<dbReference type="NCBIfam" id="NF004513">
    <property type="entry name" value="PRK05854.1"/>
    <property type="match status" value="1"/>
</dbReference>
<dbReference type="InterPro" id="IPR020904">
    <property type="entry name" value="Sc_DH/Rdtase_CS"/>
</dbReference>
<comment type="caution">
    <text evidence="5">The sequence shown here is derived from an EMBL/GenBank/DDBJ whole genome shotgun (WGS) entry which is preliminary data.</text>
</comment>
<dbReference type="STRING" id="1843580.A7D17_19655"/>
<dbReference type="PRINTS" id="PR00081">
    <property type="entry name" value="GDHRDH"/>
</dbReference>
<dbReference type="RefSeq" id="WP_064509491.1">
    <property type="nucleotide sequence ID" value="NZ_JAYFSN010000023.1"/>
</dbReference>
<sequence length="309" mass="32436">MSGWTLADLPPQRARVAVITGASPGGLGFETALALAGAGASLVLTARNPDKGQAARQALLARYPDANVRVEALDLAQLASVRAFAERLGAQQPRVDLLINNAGVMAPPQRQTTADGMELQFGSNYLAHFALTAQLLPLLRAAAAPRVVNLSSLAHRSARIDFDDLQSARPYRPWKAYGQSKLAMLIFSMELQRRSDAQGWNVRAIAAHPGLARTALIANGPAAGGRRTAIGAATALLGPYISHSAAAGALPTLYAATDPQAQGGGYYGPDGLFELKGAPAPAIIARQVQDRQVATRLWETSCTLADVAF</sequence>
<dbReference type="InterPro" id="IPR036291">
    <property type="entry name" value="NAD(P)-bd_dom_sf"/>
</dbReference>
<comment type="similarity">
    <text evidence="1 3">Belongs to the short-chain dehydrogenases/reductases (SDR) family.</text>
</comment>
<keyword evidence="6" id="KW-1185">Reference proteome</keyword>
<dbReference type="NCBIfam" id="NF004846">
    <property type="entry name" value="PRK06197.1"/>
    <property type="match status" value="1"/>
</dbReference>
<evidence type="ECO:0000256" key="1">
    <source>
        <dbReference type="ARBA" id="ARBA00006484"/>
    </source>
</evidence>
<evidence type="ECO:0000313" key="4">
    <source>
        <dbReference type="EMBL" id="MEA5125452.1"/>
    </source>
</evidence>
<dbReference type="PRINTS" id="PR00080">
    <property type="entry name" value="SDRFAMILY"/>
</dbReference>
<reference evidence="5" key="1">
    <citation type="submission" date="2016-05" db="EMBL/GenBank/DDBJ databases">
        <title>Pathogenic, phenotypic and molecular characterisation of Xanthomonas nasturtii sp. nov. and Xanthomonas floridensis sp. nov., new species of Xanthomonas associated with watercress production in Florida.</title>
        <authorList>
            <person name="Vicente J.G."/>
            <person name="Rothwell S."/>
            <person name="Holub E.B."/>
            <person name="Studholme D.J."/>
        </authorList>
    </citation>
    <scope>NUCLEOTIDE SEQUENCE [LARGE SCALE GENOMIC DNA]</scope>
    <source>
        <strain evidence="5">WHRI 8848</strain>
    </source>
</reference>
<dbReference type="Proteomes" id="UP000077659">
    <property type="component" value="Unassembled WGS sequence"/>
</dbReference>
<reference evidence="4 6" key="2">
    <citation type="submission" date="2023-12" db="EMBL/GenBank/DDBJ databases">
        <title>Genome sequencing of Xanthomonas floridensis.</title>
        <authorList>
            <person name="Greer S."/>
            <person name="Harrison J."/>
            <person name="Grant M."/>
            <person name="Vicente J."/>
            <person name="Studholme D."/>
        </authorList>
    </citation>
    <scope>NUCLEOTIDE SEQUENCE [LARGE SCALE GENOMIC DNA]</scope>
    <source>
        <strain evidence="4 6">WHRI 8848</strain>
    </source>
</reference>
<keyword evidence="2" id="KW-0560">Oxidoreductase</keyword>
<protein>
    <submittedName>
        <fullName evidence="4">Oxidoreductase</fullName>
    </submittedName>
    <submittedName>
        <fullName evidence="5">Short-chain dehydrogenase</fullName>
    </submittedName>
</protein>
<accession>A0A1A9M955</accession>
<dbReference type="Gene3D" id="3.40.50.720">
    <property type="entry name" value="NAD(P)-binding Rossmann-like Domain"/>
    <property type="match status" value="1"/>
</dbReference>
<dbReference type="PROSITE" id="PS00061">
    <property type="entry name" value="ADH_SHORT"/>
    <property type="match status" value="1"/>
</dbReference>
<dbReference type="OrthoDB" id="109589at2"/>
<dbReference type="Proteomes" id="UP001303614">
    <property type="component" value="Unassembled WGS sequence"/>
</dbReference>
<evidence type="ECO:0000313" key="5">
    <source>
        <dbReference type="EMBL" id="OAG67083.1"/>
    </source>
</evidence>
<dbReference type="EMBL" id="LXNG01000021">
    <property type="protein sequence ID" value="OAG67083.1"/>
    <property type="molecule type" value="Genomic_DNA"/>
</dbReference>
<evidence type="ECO:0000256" key="3">
    <source>
        <dbReference type="RuleBase" id="RU000363"/>
    </source>
</evidence>
<dbReference type="InterPro" id="IPR002347">
    <property type="entry name" value="SDR_fam"/>
</dbReference>
<dbReference type="Pfam" id="PF00106">
    <property type="entry name" value="adh_short"/>
    <property type="match status" value="1"/>
</dbReference>
<dbReference type="PANTHER" id="PTHR24320">
    <property type="entry name" value="RETINOL DEHYDROGENASE"/>
    <property type="match status" value="1"/>
</dbReference>
<gene>
    <name evidence="5" type="ORF">A7D17_19655</name>
    <name evidence="4" type="ORF">VB146_16670</name>
</gene>
<dbReference type="SUPFAM" id="SSF51735">
    <property type="entry name" value="NAD(P)-binding Rossmann-fold domains"/>
    <property type="match status" value="1"/>
</dbReference>
<dbReference type="GO" id="GO:0016491">
    <property type="term" value="F:oxidoreductase activity"/>
    <property type="evidence" value="ECO:0007669"/>
    <property type="project" value="UniProtKB-KW"/>
</dbReference>
<evidence type="ECO:0000256" key="2">
    <source>
        <dbReference type="ARBA" id="ARBA00023002"/>
    </source>
</evidence>
<organism evidence="5">
    <name type="scientific">Xanthomonas floridensis</name>
    <dbReference type="NCBI Taxonomy" id="1843580"/>
    <lineage>
        <taxon>Bacteria</taxon>
        <taxon>Pseudomonadati</taxon>
        <taxon>Pseudomonadota</taxon>
        <taxon>Gammaproteobacteria</taxon>
        <taxon>Lysobacterales</taxon>
        <taxon>Lysobacteraceae</taxon>
        <taxon>Xanthomonas</taxon>
    </lineage>
</organism>
<proteinExistence type="inferred from homology"/>
<dbReference type="EMBL" id="JAYFSO010000023">
    <property type="protein sequence ID" value="MEA5125452.1"/>
    <property type="molecule type" value="Genomic_DNA"/>
</dbReference>